<organism evidence="11 12">
    <name type="scientific">Acanthosepion pharaonis</name>
    <name type="common">Pharaoh cuttlefish</name>
    <name type="synonym">Sepia pharaonis</name>
    <dbReference type="NCBI Taxonomy" id="158019"/>
    <lineage>
        <taxon>Eukaryota</taxon>
        <taxon>Metazoa</taxon>
        <taxon>Spiralia</taxon>
        <taxon>Lophotrochozoa</taxon>
        <taxon>Mollusca</taxon>
        <taxon>Cephalopoda</taxon>
        <taxon>Coleoidea</taxon>
        <taxon>Decapodiformes</taxon>
        <taxon>Sepiida</taxon>
        <taxon>Sepiina</taxon>
        <taxon>Sepiidae</taxon>
        <taxon>Acanthosepion</taxon>
    </lineage>
</organism>
<dbReference type="EMBL" id="CAHIKZ030000174">
    <property type="protein sequence ID" value="CAE1157466.1"/>
    <property type="molecule type" value="Genomic_DNA"/>
</dbReference>
<evidence type="ECO:0000256" key="1">
    <source>
        <dbReference type="ARBA" id="ARBA00004123"/>
    </source>
</evidence>
<dbReference type="OrthoDB" id="426001at2759"/>
<dbReference type="PROSITE" id="PS50206">
    <property type="entry name" value="RHODANESE_3"/>
    <property type="match status" value="1"/>
</dbReference>
<dbReference type="Gene3D" id="3.40.250.10">
    <property type="entry name" value="Rhodanese-like domain"/>
    <property type="match status" value="1"/>
</dbReference>
<dbReference type="FunFam" id="3.90.190.10:FF:000208">
    <property type="entry name" value="Vh5 dual specificity phosphatase, putative"/>
    <property type="match status" value="1"/>
</dbReference>
<proteinExistence type="inferred from homology"/>
<dbReference type="InterPro" id="IPR000387">
    <property type="entry name" value="Tyr_Pase_dom"/>
</dbReference>
<dbReference type="GO" id="GO:0043409">
    <property type="term" value="P:negative regulation of MAPK cascade"/>
    <property type="evidence" value="ECO:0007669"/>
    <property type="project" value="TreeGrafter"/>
</dbReference>
<dbReference type="CDD" id="cd01446">
    <property type="entry name" value="DSP_MapKP"/>
    <property type="match status" value="1"/>
</dbReference>
<dbReference type="EC" id="3.1.3.48" evidence="3"/>
<dbReference type="FunFam" id="3.40.250.10:FF:000020">
    <property type="entry name" value="Dual specificity protein phosphatase 8"/>
    <property type="match status" value="1"/>
</dbReference>
<dbReference type="Pfam" id="PF00782">
    <property type="entry name" value="DSPc"/>
    <property type="match status" value="1"/>
</dbReference>
<dbReference type="InterPro" id="IPR020422">
    <property type="entry name" value="TYR_PHOSPHATASE_DUAL_dom"/>
</dbReference>
<dbReference type="InterPro" id="IPR036873">
    <property type="entry name" value="Rhodanese-like_dom_sf"/>
</dbReference>
<accession>A0A812AUC7</accession>
<evidence type="ECO:0000256" key="7">
    <source>
        <dbReference type="SAM" id="MobiDB-lite"/>
    </source>
</evidence>
<dbReference type="SUPFAM" id="SSF52821">
    <property type="entry name" value="Rhodanese/Cell cycle control phosphatase"/>
    <property type="match status" value="1"/>
</dbReference>
<feature type="domain" description="Tyrosine-protein phosphatase" evidence="8">
    <location>
        <begin position="172"/>
        <end position="314"/>
    </location>
</feature>
<dbReference type="Pfam" id="PF00581">
    <property type="entry name" value="Rhodanese"/>
    <property type="match status" value="1"/>
</dbReference>
<evidence type="ECO:0000259" key="8">
    <source>
        <dbReference type="PROSITE" id="PS50054"/>
    </source>
</evidence>
<evidence type="ECO:0000256" key="6">
    <source>
        <dbReference type="ARBA" id="ARBA00023242"/>
    </source>
</evidence>
<dbReference type="GO" id="GO:0033550">
    <property type="term" value="F:MAP kinase tyrosine phosphatase activity"/>
    <property type="evidence" value="ECO:0007669"/>
    <property type="project" value="TreeGrafter"/>
</dbReference>
<dbReference type="PANTHER" id="PTHR10159">
    <property type="entry name" value="DUAL SPECIFICITY PROTEIN PHOSPHATASE"/>
    <property type="match status" value="1"/>
</dbReference>
<dbReference type="PRINTS" id="PR01764">
    <property type="entry name" value="MAPKPHPHTASE"/>
</dbReference>
<dbReference type="GO" id="GO:0008330">
    <property type="term" value="F:protein tyrosine/threonine phosphatase activity"/>
    <property type="evidence" value="ECO:0007669"/>
    <property type="project" value="TreeGrafter"/>
</dbReference>
<evidence type="ECO:0000259" key="9">
    <source>
        <dbReference type="PROSITE" id="PS50056"/>
    </source>
</evidence>
<evidence type="ECO:0000259" key="10">
    <source>
        <dbReference type="PROSITE" id="PS50206"/>
    </source>
</evidence>
<dbReference type="GO" id="GO:0005634">
    <property type="term" value="C:nucleus"/>
    <property type="evidence" value="ECO:0007669"/>
    <property type="project" value="UniProtKB-SubCell"/>
</dbReference>
<feature type="compositionally biased region" description="Polar residues" evidence="7">
    <location>
        <begin position="501"/>
        <end position="518"/>
    </location>
</feature>
<dbReference type="SMART" id="SM00450">
    <property type="entry name" value="RHOD"/>
    <property type="match status" value="1"/>
</dbReference>
<dbReference type="InterPro" id="IPR016130">
    <property type="entry name" value="Tyr_Pase_AS"/>
</dbReference>
<evidence type="ECO:0000256" key="5">
    <source>
        <dbReference type="ARBA" id="ARBA00022912"/>
    </source>
</evidence>
<feature type="compositionally biased region" description="Low complexity" evidence="7">
    <location>
        <begin position="458"/>
        <end position="500"/>
    </location>
</feature>
<dbReference type="PANTHER" id="PTHR10159:SF533">
    <property type="entry name" value="TYROSINE-PROTEIN PHOSPHATASE VHP-1"/>
    <property type="match status" value="1"/>
</dbReference>
<dbReference type="InterPro" id="IPR001763">
    <property type="entry name" value="Rhodanese-like_dom"/>
</dbReference>
<feature type="domain" description="Tyrosine specific protein phosphatases" evidence="9">
    <location>
        <begin position="241"/>
        <end position="295"/>
    </location>
</feature>
<feature type="region of interest" description="Disordered" evidence="7">
    <location>
        <begin position="619"/>
        <end position="706"/>
    </location>
</feature>
<evidence type="ECO:0000256" key="4">
    <source>
        <dbReference type="ARBA" id="ARBA00022801"/>
    </source>
</evidence>
<dbReference type="InterPro" id="IPR003595">
    <property type="entry name" value="Tyr_Pase_cat"/>
</dbReference>
<sequence length="930" mass="100970">MDSDIPVAVNDQQSLTVGVPWKLMEPQGLVEIISTGLEKVLLIDSRSFLEFNTCHIRHSVNVCCSKLVKRRLQQDKVHIKDLLTQTCHIDADENAEIIVYDQCTEEASQLTGDNFLVVLLHKLSSAFKSVTLLKGGFLVFQAMHPSLCESKSNKCTSLTSLSQPCLPISNVGPTRILHFLYLGSQRDAMSQDIIQVNGISYILNVTTTCKQPPFIQESHFLRIPINDNYFDKMLPYFHDAFQFLDKVREANGCVLIHCLAGISRSPTLAIAYVMRHLKMSSDDAYRYVKDKRPTISPNFNFLGQLLEYEKQLKLDQERAKKLAETSGKSVDPCRGGQFGMDLCSSPVSPVPKAHRACPSISPPMFLPLNRPQHLTAPTPVVVPSAAPAAEPVPTPATTVIVRPPVAATASTTILSPPATAVVVDVDTRHTRMVSPVTNSTVSGSSLLKAAAASISASASSPSFTTSSTTNTTTTSTSTNTNTTTATTITTDTPTHIISSPERPQTITSLPFKSTHTTPTTPPGVQKLVLSPTAALAKLNFNQNSVESMEVTETVTVENYLQIHKFPTTSLDKLSFTPCFAKDDTASKCTPVSTNITKTSGMASCINSNGSNNATPCISGSTPTSVCMRPRNTAVKRPKSSSLSSSSLSSSASTNDSNIDSKFIEPLSPSSTSSSSTSSSAVTSPMSAGTTKVILRSRENRAKRPLVRPNSIAFSTYPTFDLGSDCQESPGSSSSTSQDDTSEAYLMHNSKKSKPSDTGGRWHYGRYSERHVYKQIAAAMESAMVRTHVSENSRKSRSLDDILTSEEDPSELDCSCSPLDKLPLRCGASADIYSTGIFENLTCRMRGSADSYQSNSSISSSGSHSSLHGSLEIIQYHTTGDLPCFFDTYMQMVSPHCYHCCHCCHFFLLLVFSFQKLPPPSFSLLFFIVVL</sequence>
<dbReference type="InterPro" id="IPR000340">
    <property type="entry name" value="Dual-sp_phosphatase_cat-dom"/>
</dbReference>
<comment type="caution">
    <text evidence="11">The sequence shown here is derived from an EMBL/GenBank/DDBJ whole genome shotgun (WGS) entry which is preliminary data.</text>
</comment>
<comment type="subcellular location">
    <subcellularLocation>
        <location evidence="1">Nucleus</location>
    </subcellularLocation>
</comment>
<evidence type="ECO:0000256" key="2">
    <source>
        <dbReference type="ARBA" id="ARBA00008601"/>
    </source>
</evidence>
<dbReference type="GO" id="GO:0005737">
    <property type="term" value="C:cytoplasm"/>
    <property type="evidence" value="ECO:0007669"/>
    <property type="project" value="TreeGrafter"/>
</dbReference>
<feature type="region of interest" description="Disordered" evidence="7">
    <location>
        <begin position="458"/>
        <end position="524"/>
    </location>
</feature>
<gene>
    <name evidence="11" type="ORF">SPHA_5242</name>
</gene>
<keyword evidence="4 11" id="KW-0378">Hydrolase</keyword>
<dbReference type="PROSITE" id="PS00383">
    <property type="entry name" value="TYR_PHOSPHATASE_1"/>
    <property type="match status" value="1"/>
</dbReference>
<dbReference type="GO" id="GO:0017017">
    <property type="term" value="F:MAP kinase tyrosine/serine/threonine phosphatase activity"/>
    <property type="evidence" value="ECO:0007669"/>
    <property type="project" value="InterPro"/>
</dbReference>
<keyword evidence="6" id="KW-0539">Nucleus</keyword>
<keyword evidence="12" id="KW-1185">Reference proteome</keyword>
<dbReference type="SMART" id="SM00404">
    <property type="entry name" value="PTPc_motif"/>
    <property type="match status" value="1"/>
</dbReference>
<keyword evidence="5" id="KW-0904">Protein phosphatase</keyword>
<comment type="similarity">
    <text evidence="2">Belongs to the protein-tyrosine phosphatase family. Non-receptor class dual specificity subfamily.</text>
</comment>
<dbReference type="SMART" id="SM00195">
    <property type="entry name" value="DSPc"/>
    <property type="match status" value="1"/>
</dbReference>
<evidence type="ECO:0000256" key="3">
    <source>
        <dbReference type="ARBA" id="ARBA00013064"/>
    </source>
</evidence>
<dbReference type="InterPro" id="IPR029021">
    <property type="entry name" value="Prot-tyrosine_phosphatase-like"/>
</dbReference>
<dbReference type="PROSITE" id="PS50054">
    <property type="entry name" value="TYR_PHOSPHATASE_DUAL"/>
    <property type="match status" value="1"/>
</dbReference>
<protein>
    <recommendedName>
        <fullName evidence="3">protein-tyrosine-phosphatase</fullName>
        <ecNumber evidence="3">3.1.3.48</ecNumber>
    </recommendedName>
</protein>
<dbReference type="SUPFAM" id="SSF52799">
    <property type="entry name" value="(Phosphotyrosine protein) phosphatases II"/>
    <property type="match status" value="1"/>
</dbReference>
<dbReference type="InterPro" id="IPR008343">
    <property type="entry name" value="MKP"/>
</dbReference>
<dbReference type="Proteomes" id="UP000597762">
    <property type="component" value="Unassembled WGS sequence"/>
</dbReference>
<dbReference type="Gene3D" id="3.90.190.10">
    <property type="entry name" value="Protein tyrosine phosphatase superfamily"/>
    <property type="match status" value="1"/>
</dbReference>
<name>A0A812AUC7_ACAPH</name>
<feature type="domain" description="Rhodanese" evidence="10">
    <location>
        <begin position="36"/>
        <end position="149"/>
    </location>
</feature>
<dbReference type="PROSITE" id="PS50056">
    <property type="entry name" value="TYR_PHOSPHATASE_2"/>
    <property type="match status" value="1"/>
</dbReference>
<feature type="compositionally biased region" description="Low complexity" evidence="7">
    <location>
        <begin position="639"/>
        <end position="652"/>
    </location>
</feature>
<feature type="compositionally biased region" description="Low complexity" evidence="7">
    <location>
        <begin position="665"/>
        <end position="686"/>
    </location>
</feature>
<evidence type="ECO:0000313" key="11">
    <source>
        <dbReference type="EMBL" id="CAE1157466.1"/>
    </source>
</evidence>
<evidence type="ECO:0000313" key="12">
    <source>
        <dbReference type="Proteomes" id="UP000597762"/>
    </source>
</evidence>
<reference evidence="11" key="1">
    <citation type="submission" date="2021-01" db="EMBL/GenBank/DDBJ databases">
        <authorList>
            <person name="Li R."/>
            <person name="Bekaert M."/>
        </authorList>
    </citation>
    <scope>NUCLEOTIDE SEQUENCE</scope>
    <source>
        <strain evidence="11">Farmed</strain>
    </source>
</reference>
<dbReference type="CDD" id="cd14568">
    <property type="entry name" value="DSP_MKP_classIII"/>
    <property type="match status" value="1"/>
</dbReference>
<dbReference type="AlphaFoldDB" id="A0A812AUC7"/>